<comment type="caution">
    <text evidence="1">The sequence shown here is derived from an EMBL/GenBank/DDBJ whole genome shotgun (WGS) entry which is preliminary data.</text>
</comment>
<organism evidence="1 2">
    <name type="scientific">Populus tomentosa</name>
    <name type="common">Chinese white poplar</name>
    <dbReference type="NCBI Taxonomy" id="118781"/>
    <lineage>
        <taxon>Eukaryota</taxon>
        <taxon>Viridiplantae</taxon>
        <taxon>Streptophyta</taxon>
        <taxon>Embryophyta</taxon>
        <taxon>Tracheophyta</taxon>
        <taxon>Spermatophyta</taxon>
        <taxon>Magnoliopsida</taxon>
        <taxon>eudicotyledons</taxon>
        <taxon>Gunneridae</taxon>
        <taxon>Pentapetalae</taxon>
        <taxon>rosids</taxon>
        <taxon>fabids</taxon>
        <taxon>Malpighiales</taxon>
        <taxon>Salicaceae</taxon>
        <taxon>Saliceae</taxon>
        <taxon>Populus</taxon>
    </lineage>
</organism>
<evidence type="ECO:0008006" key="3">
    <source>
        <dbReference type="Google" id="ProtNLM"/>
    </source>
</evidence>
<evidence type="ECO:0000313" key="2">
    <source>
        <dbReference type="Proteomes" id="UP000886885"/>
    </source>
</evidence>
<keyword evidence="2" id="KW-1185">Reference proteome</keyword>
<dbReference type="OrthoDB" id="1912561at2759"/>
<dbReference type="Pfam" id="PF14223">
    <property type="entry name" value="Retrotran_gag_2"/>
    <property type="match status" value="1"/>
</dbReference>
<sequence length="283" mass="31314">MITGTDGSTQVNPTYTSSLNTDQTLLSLLYSSRTEESMSEVLGVKYSHEAWTALEASFSHRSKTHELQLKDELQLMQPGSKSVADFSHLFKGLYDQLAAIGRPIDDLDKFHWFLRALGLHRSSWYLDSNATSHMTNDLEGVDIPVVYFGNKRVMVGNGLSLFISHTGFVSTLVPNSPLLLSNVLVVPDRVIGVVLRVDRCENGLYVLQQHYHAFASIVSSNKLCLCLFVPPIVSIIPSSNQTSPPVHVPLMTTSTKLHPMVLLALHEPWGFKSAAKHPACSRL</sequence>
<dbReference type="PANTHER" id="PTHR47481">
    <property type="match status" value="1"/>
</dbReference>
<dbReference type="PANTHER" id="PTHR47481:SF35">
    <property type="entry name" value="ZINC FINGER, CCHC-TYPE-RELATED"/>
    <property type="match status" value="1"/>
</dbReference>
<dbReference type="EMBL" id="JAAWWB010000026">
    <property type="protein sequence ID" value="KAG6750920.1"/>
    <property type="molecule type" value="Genomic_DNA"/>
</dbReference>
<name>A0A8X8CDZ5_POPTO</name>
<evidence type="ECO:0000313" key="1">
    <source>
        <dbReference type="EMBL" id="KAG6750920.1"/>
    </source>
</evidence>
<dbReference type="Proteomes" id="UP000886885">
    <property type="component" value="Chromosome 13D"/>
</dbReference>
<dbReference type="AlphaFoldDB" id="A0A8X8CDZ5"/>
<gene>
    <name evidence="1" type="ORF">POTOM_045435</name>
</gene>
<protein>
    <recommendedName>
        <fullName evidence="3">Retrotransposon gag domain-containing protein</fullName>
    </recommendedName>
</protein>
<reference evidence="1" key="1">
    <citation type="journal article" date="2020" name="bioRxiv">
        <title>Hybrid origin of Populus tomentosa Carr. identified through genome sequencing and phylogenomic analysis.</title>
        <authorList>
            <person name="An X."/>
            <person name="Gao K."/>
            <person name="Chen Z."/>
            <person name="Li J."/>
            <person name="Yang X."/>
            <person name="Yang X."/>
            <person name="Zhou J."/>
            <person name="Guo T."/>
            <person name="Zhao T."/>
            <person name="Huang S."/>
            <person name="Miao D."/>
            <person name="Khan W.U."/>
            <person name="Rao P."/>
            <person name="Ye M."/>
            <person name="Lei B."/>
            <person name="Liao W."/>
            <person name="Wang J."/>
            <person name="Ji L."/>
            <person name="Li Y."/>
            <person name="Guo B."/>
            <person name="Mustafa N.S."/>
            <person name="Li S."/>
            <person name="Yun Q."/>
            <person name="Keller S.R."/>
            <person name="Mao J."/>
            <person name="Zhang R."/>
            <person name="Strauss S.H."/>
        </authorList>
    </citation>
    <scope>NUCLEOTIDE SEQUENCE</scope>
    <source>
        <strain evidence="1">GM15</strain>
        <tissue evidence="1">Leaf</tissue>
    </source>
</reference>
<proteinExistence type="predicted"/>
<accession>A0A8X8CDZ5</accession>